<protein>
    <submittedName>
        <fullName evidence="2">Uncharacterized protein</fullName>
    </submittedName>
</protein>
<gene>
    <name evidence="2" type="ORF">HD593_006360</name>
</gene>
<dbReference type="InterPro" id="IPR049511">
    <property type="entry name" value="PGH-like_rpt"/>
</dbReference>
<evidence type="ECO:0000313" key="3">
    <source>
        <dbReference type="Proteomes" id="UP000565579"/>
    </source>
</evidence>
<proteinExistence type="predicted"/>
<evidence type="ECO:0000256" key="1">
    <source>
        <dbReference type="SAM" id="SignalP"/>
    </source>
</evidence>
<evidence type="ECO:0000313" key="2">
    <source>
        <dbReference type="EMBL" id="MBB6551565.1"/>
    </source>
</evidence>
<accession>A0A7X0U1N1</accession>
<dbReference type="Pfam" id="PF17660">
    <property type="entry name" value="BTRD1"/>
    <property type="match status" value="5"/>
</dbReference>
<name>A0A7X0U1N1_9ACTN</name>
<dbReference type="EMBL" id="JACHMI010000001">
    <property type="protein sequence ID" value="MBB6551565.1"/>
    <property type="molecule type" value="Genomic_DNA"/>
</dbReference>
<dbReference type="Proteomes" id="UP000565579">
    <property type="component" value="Unassembled WGS sequence"/>
</dbReference>
<reference evidence="2 3" key="1">
    <citation type="submission" date="2020-08" db="EMBL/GenBank/DDBJ databases">
        <title>Sequencing the genomes of 1000 actinobacteria strains.</title>
        <authorList>
            <person name="Klenk H.-P."/>
        </authorList>
    </citation>
    <scope>NUCLEOTIDE SEQUENCE [LARGE SCALE GENOMIC DNA]</scope>
    <source>
        <strain evidence="2 3">DSM 43768</strain>
    </source>
</reference>
<keyword evidence="3" id="KW-1185">Reference proteome</keyword>
<organism evidence="2 3">
    <name type="scientific">Nonomuraea rubra</name>
    <dbReference type="NCBI Taxonomy" id="46180"/>
    <lineage>
        <taxon>Bacteria</taxon>
        <taxon>Bacillati</taxon>
        <taxon>Actinomycetota</taxon>
        <taxon>Actinomycetes</taxon>
        <taxon>Streptosporangiales</taxon>
        <taxon>Streptosporangiaceae</taxon>
        <taxon>Nonomuraea</taxon>
    </lineage>
</organism>
<dbReference type="RefSeq" id="WP_185105614.1">
    <property type="nucleotide sequence ID" value="NZ_JACHMI010000001.1"/>
</dbReference>
<comment type="caution">
    <text evidence="2">The sequence shown here is derived from an EMBL/GenBank/DDBJ whole genome shotgun (WGS) entry which is preliminary data.</text>
</comment>
<keyword evidence="1" id="KW-0732">Signal</keyword>
<sequence>MNTMIRRTAAVGMTTAALALAAAVPMAAPAVAAGDTTSPSAVTAWTAPPFVSYHAISSAQQSARFATLRAKGYRPITVSVTLDAAGRSRYSATWSTSGRALGGDLPWAFYQDMSPSGYQTRFEQLAAQGFQPAVVSATGTGTGARFAAIFVKKPGSPFIAKHGITAAELLSTSRTARAQGLILTSVDVYGTAAARRYAAVWSANPGRVNWLVKVGLSQARHEAEFKRQVAKGYRAAAITMSTTGQYTTVWRDDKAGPWYSYVNMTAPVYQSRFDELGAKGFYPVHISTELGRYAAIWTQ</sequence>
<dbReference type="AlphaFoldDB" id="A0A7X0U1N1"/>
<feature type="signal peptide" evidence="1">
    <location>
        <begin position="1"/>
        <end position="32"/>
    </location>
</feature>
<feature type="chain" id="PRO_5030719824" evidence="1">
    <location>
        <begin position="33"/>
        <end position="299"/>
    </location>
</feature>